<dbReference type="PANTHER" id="PTHR43473:SF2">
    <property type="entry name" value="MAGNESIUM-CHELATASE SUBUNIT CHLD, CHLOROPLASTIC"/>
    <property type="match status" value="1"/>
</dbReference>
<dbReference type="InterPro" id="IPR036465">
    <property type="entry name" value="vWFA_dom_sf"/>
</dbReference>
<protein>
    <submittedName>
        <fullName evidence="3">Magnesium chelatase subunit D</fullName>
        <ecNumber evidence="3">6.6.1.1</ecNumber>
    </submittedName>
</protein>
<keyword evidence="4" id="KW-1185">Reference proteome</keyword>
<organism evidence="3 4">
    <name type="scientific">Roseovarius ramblicola</name>
    <dbReference type="NCBI Taxonomy" id="2022336"/>
    <lineage>
        <taxon>Bacteria</taxon>
        <taxon>Pseudomonadati</taxon>
        <taxon>Pseudomonadota</taxon>
        <taxon>Alphaproteobacteria</taxon>
        <taxon>Rhodobacterales</taxon>
        <taxon>Roseobacteraceae</taxon>
        <taxon>Roseovarius</taxon>
    </lineage>
</organism>
<feature type="domain" description="VWFA" evidence="2">
    <location>
        <begin position="376"/>
        <end position="559"/>
    </location>
</feature>
<accession>A0ABV5I538</accession>
<evidence type="ECO:0000313" key="4">
    <source>
        <dbReference type="Proteomes" id="UP001589670"/>
    </source>
</evidence>
<dbReference type="SMART" id="SM00327">
    <property type="entry name" value="VWA"/>
    <property type="match status" value="1"/>
</dbReference>
<dbReference type="NCBIfam" id="NF009943">
    <property type="entry name" value="PRK13406.1"/>
    <property type="match status" value="1"/>
</dbReference>
<feature type="region of interest" description="Disordered" evidence="1">
    <location>
        <begin position="285"/>
        <end position="329"/>
    </location>
</feature>
<comment type="caution">
    <text evidence="3">The sequence shown here is derived from an EMBL/GenBank/DDBJ whole genome shotgun (WGS) entry which is preliminary data.</text>
</comment>
<dbReference type="Pfam" id="PF13519">
    <property type="entry name" value="VWA_2"/>
    <property type="match status" value="1"/>
</dbReference>
<evidence type="ECO:0000313" key="3">
    <source>
        <dbReference type="EMBL" id="MFB9151389.1"/>
    </source>
</evidence>
<dbReference type="GO" id="GO:0016851">
    <property type="term" value="F:magnesium chelatase activity"/>
    <property type="evidence" value="ECO:0007669"/>
    <property type="project" value="UniProtKB-EC"/>
</dbReference>
<dbReference type="Proteomes" id="UP001589670">
    <property type="component" value="Unassembled WGS sequence"/>
</dbReference>
<dbReference type="InterPro" id="IPR002035">
    <property type="entry name" value="VWF_A"/>
</dbReference>
<dbReference type="Pfam" id="PF17863">
    <property type="entry name" value="AAA_lid_2"/>
    <property type="match status" value="1"/>
</dbReference>
<evidence type="ECO:0000259" key="2">
    <source>
        <dbReference type="PROSITE" id="PS50234"/>
    </source>
</evidence>
<dbReference type="InterPro" id="IPR041628">
    <property type="entry name" value="ChlI/MoxR_AAA_lid"/>
</dbReference>
<reference evidence="3 4" key="1">
    <citation type="submission" date="2024-09" db="EMBL/GenBank/DDBJ databases">
        <authorList>
            <person name="Sun Q."/>
            <person name="Mori K."/>
        </authorList>
    </citation>
    <scope>NUCLEOTIDE SEQUENCE [LARGE SCALE GENOMIC DNA]</scope>
    <source>
        <strain evidence="3 4">CECT 9424</strain>
    </source>
</reference>
<keyword evidence="3" id="KW-0436">Ligase</keyword>
<evidence type="ECO:0000256" key="1">
    <source>
        <dbReference type="SAM" id="MobiDB-lite"/>
    </source>
</evidence>
<dbReference type="Gene3D" id="1.10.8.80">
    <property type="entry name" value="Magnesium chelatase subunit I, C-Terminal domain"/>
    <property type="match status" value="1"/>
</dbReference>
<dbReference type="SUPFAM" id="SSF52540">
    <property type="entry name" value="P-loop containing nucleoside triphosphate hydrolases"/>
    <property type="match status" value="1"/>
</dbReference>
<name>A0ABV5I538_9RHOB</name>
<dbReference type="InterPro" id="IPR027417">
    <property type="entry name" value="P-loop_NTPase"/>
</dbReference>
<dbReference type="EMBL" id="JBHMEC010000028">
    <property type="protein sequence ID" value="MFB9151389.1"/>
    <property type="molecule type" value="Genomic_DNA"/>
</dbReference>
<dbReference type="Gene3D" id="3.40.50.410">
    <property type="entry name" value="von Willebrand factor, type A domain"/>
    <property type="match status" value="1"/>
</dbReference>
<gene>
    <name evidence="3" type="ORF">ACFFU4_16675</name>
</gene>
<sequence>MSDGADTGRALAALALDPGGLGGLVLRARAGPARAALEVALARLPGPARRIHPDTPDAVLFGGLDVAASLAAGRQVRSTGLDAAPCHMVLPMAERTRAGLAARLGQMLDAARGHCLIALDEGAEPDEAAPPALAERLAFHIDLSETRAGDVDIALPAPADLDAARSRLAATTLPEGAATTLTALAARFGIHSLRAPLMALRAARALAALDGAAEATDNHLREAAGLVYPARATLVPEAEQTPEEESPTPPEAQDGAETDDDGTAQSHLPDEILVAAIAARLPAGLLDPSGGPSARRGPSANGGAGDRQAGRQRGRPLPARPGPPDGRARIDPVATLRAAAPWQTLRRAAQNSPPGQVIVRPADIHLARYETRRDRLLIFAVDASGSAALARLAEAKGAVELLLAQAYAQRDQVALVAFRGDGAEVLLPPTRSLVQAKRRLAGLPGGGGTPLAAGLLAAGEMAAQARRQGLSPLIACLTDGRGNIALDGTPGREGALADALAMAGRLSGDGIPALLIDTAARPGPQAADIAATMGARYLALPRADAARLSAAIGTARDDLTG</sequence>
<dbReference type="PROSITE" id="PS50234">
    <property type="entry name" value="VWFA"/>
    <property type="match status" value="1"/>
</dbReference>
<proteinExistence type="predicted"/>
<dbReference type="PANTHER" id="PTHR43473">
    <property type="entry name" value="MAGNESIUM-CHELATASE SUBUNIT CHLD, CHLOROPLASTIC"/>
    <property type="match status" value="1"/>
</dbReference>
<dbReference type="SUPFAM" id="SSF53300">
    <property type="entry name" value="vWA-like"/>
    <property type="match status" value="1"/>
</dbReference>
<dbReference type="EC" id="6.6.1.1" evidence="3"/>
<dbReference type="RefSeq" id="WP_377070982.1">
    <property type="nucleotide sequence ID" value="NZ_JBHMEC010000028.1"/>
</dbReference>
<feature type="region of interest" description="Disordered" evidence="1">
    <location>
        <begin position="237"/>
        <end position="265"/>
    </location>
</feature>